<evidence type="ECO:0000259" key="2">
    <source>
        <dbReference type="Pfam" id="PF14530"/>
    </source>
</evidence>
<evidence type="ECO:0000313" key="4">
    <source>
        <dbReference type="Proteomes" id="UP000230551"/>
    </source>
</evidence>
<accession>A0A2G5P6K9</accession>
<dbReference type="Gene3D" id="1.20.1260.10">
    <property type="match status" value="1"/>
</dbReference>
<feature type="region of interest" description="Disordered" evidence="1">
    <location>
        <begin position="1"/>
        <end position="51"/>
    </location>
</feature>
<comment type="caution">
    <text evidence="3">The sequence shown here is derived from an EMBL/GenBank/DDBJ whole genome shotgun (WGS) entry which is preliminary data.</text>
</comment>
<keyword evidence="4" id="KW-1185">Reference proteome</keyword>
<dbReference type="SUPFAM" id="SSF47240">
    <property type="entry name" value="Ferritin-like"/>
    <property type="match status" value="1"/>
</dbReference>
<dbReference type="RefSeq" id="WP_090593465.1">
    <property type="nucleotide sequence ID" value="NZ_CP104302.1"/>
</dbReference>
<proteinExistence type="predicted"/>
<dbReference type="AlphaFoldDB" id="A0A2G5P6K9"/>
<feature type="domain" description="DUF4439" evidence="2">
    <location>
        <begin position="56"/>
        <end position="192"/>
    </location>
</feature>
<dbReference type="Proteomes" id="UP000230551">
    <property type="component" value="Unassembled WGS sequence"/>
</dbReference>
<dbReference type="STRING" id="85968.GCA_900073015_03706"/>
<feature type="compositionally biased region" description="Low complexity" evidence="1">
    <location>
        <begin position="1"/>
        <end position="39"/>
    </location>
</feature>
<protein>
    <submittedName>
        <fullName evidence="3">DUF4439 domain-containing protein</fullName>
    </submittedName>
</protein>
<organism evidence="3 4">
    <name type="scientific">Mycolicibacterium brumae</name>
    <dbReference type="NCBI Taxonomy" id="85968"/>
    <lineage>
        <taxon>Bacteria</taxon>
        <taxon>Bacillati</taxon>
        <taxon>Actinomycetota</taxon>
        <taxon>Actinomycetes</taxon>
        <taxon>Mycobacteriales</taxon>
        <taxon>Mycobacteriaceae</taxon>
        <taxon>Mycolicibacterium</taxon>
    </lineage>
</organism>
<dbReference type="InterPro" id="IPR012347">
    <property type="entry name" value="Ferritin-like"/>
</dbReference>
<dbReference type="Pfam" id="PF14530">
    <property type="entry name" value="DUF4439"/>
    <property type="match status" value="1"/>
</dbReference>
<dbReference type="EMBL" id="PDCN02000026">
    <property type="protein sequence ID" value="PIB73653.1"/>
    <property type="molecule type" value="Genomic_DNA"/>
</dbReference>
<name>A0A2G5P6K9_9MYCO</name>
<sequence>MTTPEPTPTSTDAPSTSTSEASTTTTTPRPTTTIPPHSTLPVGPDPNRPDGGVQAALYDALANEDAVIFGYGIVSAHSLPEINPLVSEALLTHRGRREAAVSLASRNGWTTPLPAVGYQLPFAVNTPPDAETLAVRMEEDSVVAWRAVAEAAESEELRGVAVPAMTESGVLAARWRVELRISPPTPAFPGGNE</sequence>
<evidence type="ECO:0000313" key="3">
    <source>
        <dbReference type="EMBL" id="PIB73653.1"/>
    </source>
</evidence>
<reference evidence="3 4" key="1">
    <citation type="journal article" date="2017" name="Infect. Genet. Evol.">
        <title>The new phylogeny of the genus Mycobacterium: The old and the news.</title>
        <authorList>
            <person name="Tortoli E."/>
            <person name="Fedrizzi T."/>
            <person name="Meehan C.J."/>
            <person name="Trovato A."/>
            <person name="Grottola A."/>
            <person name="Giacobazzi E."/>
            <person name="Serpini G.F."/>
            <person name="Tagliazucchi S."/>
            <person name="Fabio A."/>
            <person name="Bettua C."/>
            <person name="Bertorelli R."/>
            <person name="Frascaro F."/>
            <person name="De Sanctis V."/>
            <person name="Pecorari M."/>
            <person name="Jousson O."/>
            <person name="Segata N."/>
            <person name="Cirillo D.M."/>
        </authorList>
    </citation>
    <scope>NUCLEOTIDE SEQUENCE [LARGE SCALE GENOMIC DNA]</scope>
    <source>
        <strain evidence="3 4">CIP1034565</strain>
    </source>
</reference>
<dbReference type="InterPro" id="IPR009078">
    <property type="entry name" value="Ferritin-like_SF"/>
</dbReference>
<evidence type="ECO:0000256" key="1">
    <source>
        <dbReference type="SAM" id="MobiDB-lite"/>
    </source>
</evidence>
<dbReference type="InterPro" id="IPR029447">
    <property type="entry name" value="DUF4439"/>
</dbReference>
<gene>
    <name evidence="3" type="ORF">CQY22_016065</name>
</gene>